<dbReference type="RefSeq" id="WP_183595465.1">
    <property type="nucleotide sequence ID" value="NZ_JACHWR010000009.1"/>
</dbReference>
<dbReference type="AlphaFoldDB" id="A0A7W4Z3H0"/>
<evidence type="ECO:0000256" key="16">
    <source>
        <dbReference type="ARBA" id="ARBA00023136"/>
    </source>
</evidence>
<dbReference type="GO" id="GO:0046872">
    <property type="term" value="F:metal ion binding"/>
    <property type="evidence" value="ECO:0007669"/>
    <property type="project" value="UniProtKB-KW"/>
</dbReference>
<keyword evidence="11" id="KW-0249">Electron transport</keyword>
<evidence type="ECO:0000256" key="8">
    <source>
        <dbReference type="ARBA" id="ARBA00022485"/>
    </source>
</evidence>
<dbReference type="NCBIfam" id="TIGR01580">
    <property type="entry name" value="narG"/>
    <property type="match status" value="1"/>
</dbReference>
<gene>
    <name evidence="19" type="ORF">FHU40_005326</name>
</gene>
<dbReference type="Pfam" id="PF01568">
    <property type="entry name" value="Molydop_binding"/>
    <property type="match status" value="1"/>
</dbReference>
<dbReference type="Pfam" id="PF00384">
    <property type="entry name" value="Molybdopterin"/>
    <property type="match status" value="1"/>
</dbReference>
<dbReference type="Gene3D" id="3.40.50.12440">
    <property type="match status" value="1"/>
</dbReference>
<evidence type="ECO:0000256" key="5">
    <source>
        <dbReference type="ARBA" id="ARBA00012500"/>
    </source>
</evidence>
<feature type="domain" description="4Fe-4S Mo/W bis-MGD-type" evidence="18">
    <location>
        <begin position="55"/>
        <end position="119"/>
    </location>
</feature>
<dbReference type="InterPro" id="IPR006656">
    <property type="entry name" value="Mopterin_OxRdtase"/>
</dbReference>
<evidence type="ECO:0000256" key="14">
    <source>
        <dbReference type="ARBA" id="ARBA00023014"/>
    </source>
</evidence>
<comment type="cofactor">
    <cofactor evidence="1">
        <name>Mo-bis(molybdopterin guanine dinucleotide)</name>
        <dbReference type="ChEBI" id="CHEBI:60539"/>
    </cofactor>
</comment>
<dbReference type="InterPro" id="IPR006655">
    <property type="entry name" value="Mopterin_OxRdtase_prok_CS"/>
</dbReference>
<proteinExistence type="inferred from homology"/>
<comment type="similarity">
    <text evidence="4">Belongs to the prokaryotic molybdopterin-containing oxidoreductase family.</text>
</comment>
<dbReference type="SUPFAM" id="SSF50692">
    <property type="entry name" value="ADC-like"/>
    <property type="match status" value="1"/>
</dbReference>
<dbReference type="GO" id="GO:0051539">
    <property type="term" value="F:4 iron, 4 sulfur cluster binding"/>
    <property type="evidence" value="ECO:0007669"/>
    <property type="project" value="UniProtKB-KW"/>
</dbReference>
<dbReference type="InterPro" id="IPR037943">
    <property type="entry name" value="MopB_CT_Nitrate-R-NarG-like"/>
</dbReference>
<keyword evidence="14" id="KW-0411">Iron-sulfur</keyword>
<evidence type="ECO:0000256" key="9">
    <source>
        <dbReference type="ARBA" id="ARBA00022505"/>
    </source>
</evidence>
<dbReference type="InterPro" id="IPR050123">
    <property type="entry name" value="Prok_molybdopt-oxidoreductase"/>
</dbReference>
<evidence type="ECO:0000256" key="2">
    <source>
        <dbReference type="ARBA" id="ARBA00001966"/>
    </source>
</evidence>
<dbReference type="GO" id="GO:0043546">
    <property type="term" value="F:molybdopterin cofactor binding"/>
    <property type="evidence" value="ECO:0007669"/>
    <property type="project" value="InterPro"/>
</dbReference>
<dbReference type="GO" id="GO:0005886">
    <property type="term" value="C:plasma membrane"/>
    <property type="evidence" value="ECO:0007669"/>
    <property type="project" value="UniProtKB-SubCell"/>
</dbReference>
<dbReference type="PROSITE" id="PS51669">
    <property type="entry name" value="4FE4S_MOW_BIS_MGD"/>
    <property type="match status" value="1"/>
</dbReference>
<keyword evidence="10" id="KW-0479">Metal-binding</keyword>
<evidence type="ECO:0000313" key="20">
    <source>
        <dbReference type="Proteomes" id="UP000589626"/>
    </source>
</evidence>
<comment type="subcellular location">
    <subcellularLocation>
        <location evidence="3">Cell membrane</location>
        <topology evidence="3">Peripheral membrane protein</topology>
    </subcellularLocation>
</comment>
<keyword evidence="16" id="KW-0472">Membrane</keyword>
<keyword evidence="9" id="KW-0500">Molybdenum</keyword>
<evidence type="ECO:0000256" key="15">
    <source>
        <dbReference type="ARBA" id="ARBA00023063"/>
    </source>
</evidence>
<dbReference type="SMART" id="SM00926">
    <property type="entry name" value="Molybdop_Fe4S4"/>
    <property type="match status" value="1"/>
</dbReference>
<dbReference type="EMBL" id="JACHWR010000009">
    <property type="protein sequence ID" value="MBB3045469.1"/>
    <property type="molecule type" value="Genomic_DNA"/>
</dbReference>
<evidence type="ECO:0000313" key="19">
    <source>
        <dbReference type="EMBL" id="MBB3045469.1"/>
    </source>
</evidence>
<keyword evidence="13" id="KW-0408">Iron</keyword>
<accession>A0A7W4Z3H0</accession>
<dbReference type="GO" id="GO:0009325">
    <property type="term" value="C:nitrate reductase complex"/>
    <property type="evidence" value="ECO:0007669"/>
    <property type="project" value="InterPro"/>
</dbReference>
<dbReference type="InterPro" id="IPR009010">
    <property type="entry name" value="Asp_de-COase-like_dom_sf"/>
</dbReference>
<evidence type="ECO:0000256" key="7">
    <source>
        <dbReference type="ARBA" id="ARBA00022475"/>
    </source>
</evidence>
<keyword evidence="15" id="KW-0534">Nitrate assimilation</keyword>
<evidence type="ECO:0000259" key="18">
    <source>
        <dbReference type="PROSITE" id="PS51669"/>
    </source>
</evidence>
<dbReference type="GO" id="GO:0160182">
    <property type="term" value="F:nitrate reductase (quinone) activity"/>
    <property type="evidence" value="ECO:0007669"/>
    <property type="project" value="UniProtKB-EC"/>
</dbReference>
<evidence type="ECO:0000256" key="4">
    <source>
        <dbReference type="ARBA" id="ARBA00010312"/>
    </source>
</evidence>
<dbReference type="GO" id="GO:0042128">
    <property type="term" value="P:nitrate assimilation"/>
    <property type="evidence" value="ECO:0007669"/>
    <property type="project" value="UniProtKB-KW"/>
</dbReference>
<name>A0A7W4Z3H0_9ACTN</name>
<keyword evidence="7" id="KW-1003">Cell membrane</keyword>
<evidence type="ECO:0000256" key="10">
    <source>
        <dbReference type="ARBA" id="ARBA00022723"/>
    </source>
</evidence>
<dbReference type="SUPFAM" id="SSF53706">
    <property type="entry name" value="Formate dehydrogenase/DMSO reductase, domains 1-3"/>
    <property type="match status" value="1"/>
</dbReference>
<dbReference type="InterPro" id="IPR027467">
    <property type="entry name" value="MopterinOxRdtase_cofactor_BS"/>
</dbReference>
<dbReference type="InterPro" id="IPR006468">
    <property type="entry name" value="NarG"/>
</dbReference>
<comment type="catalytic activity">
    <reaction evidence="17">
        <text>nitrate + a quinol = a quinone + nitrite + H2O</text>
        <dbReference type="Rhea" id="RHEA:56144"/>
        <dbReference type="ChEBI" id="CHEBI:15377"/>
        <dbReference type="ChEBI" id="CHEBI:16301"/>
        <dbReference type="ChEBI" id="CHEBI:17632"/>
        <dbReference type="ChEBI" id="CHEBI:24646"/>
        <dbReference type="ChEBI" id="CHEBI:132124"/>
        <dbReference type="EC" id="1.7.5.1"/>
    </reaction>
</comment>
<keyword evidence="8" id="KW-0004">4Fe-4S</keyword>
<evidence type="ECO:0000256" key="3">
    <source>
        <dbReference type="ARBA" id="ARBA00004202"/>
    </source>
</evidence>
<comment type="caution">
    <text evidence="19">The sequence shown here is derived from an EMBL/GenBank/DDBJ whole genome shotgun (WGS) entry which is preliminary data.</text>
</comment>
<dbReference type="InterPro" id="IPR006657">
    <property type="entry name" value="MoPterin_dinucl-bd_dom"/>
</dbReference>
<organism evidence="19 20">
    <name type="scientific">Nocardioides soli</name>
    <dbReference type="NCBI Taxonomy" id="1036020"/>
    <lineage>
        <taxon>Bacteria</taxon>
        <taxon>Bacillati</taxon>
        <taxon>Actinomycetota</taxon>
        <taxon>Actinomycetes</taxon>
        <taxon>Propionibacteriales</taxon>
        <taxon>Nocardioidaceae</taxon>
        <taxon>Nocardioides</taxon>
    </lineage>
</organism>
<sequence>MTDTSRTGLDGAGSDALLRAGRFFTRWEETDDGRAVFREGGRAGDVFYRDRWSHDKVVRSTHGVNCTGSCSWKVYVKDGIITWESQETDYPSVGPDRPEYEPRGCPRGAAFSWYTYSPTRVRYPYARGVLVEMFREARDRLGDPVEAWAEIVGDPVKRRTYQQARGKGGLVRVSWRDAIDMVAAAHVHTIKTHGPDRCTGFSPIPAMSMVSHAAGNRFIQLIGGVMTSFYDWYADLPVASPQVFGDQTDVPESGDWWDATYLMMWGSNVPVTRTPDAHWMAEVRYRGTKVVTVSPDYADNTKFADEWMPAQAGTDAALAMAMGHVLLKEFFVDRRTPFFVDYVQKYTDLPFLIRLEEHDGADSGGGLVPGKFLTATDLGGATPEDAWKTVLLDGTTGEAVVPNGSMGFRYAESGKGKWNLDLEGVAPALTLAGDASEPVEVLLPAFVDADGSGTVLRRGVPARRVGGHLVTTVFDLMLAQYGVGRDGLPGEWPTGYDDASTPYTPAWQAERTSVPAEQCIRIAREFARNSEESGGRSMIIMGAGICQWFHGDATYRAILSLLILTGAMGRNGGGWAHYVGQEKCRPITGWISLANALDWSRPPRTMTGTSFWYMHTGQWRTDGYSADSLNSPLARGHLSGKHTADVIAESARKGWMPFYPQFDRSSLDVGAEAAAADDPAQYVKDALADGRLKPAIADVDAPESWPRTLVLWRSNLFGSSAKGNEYFLRNLLGTHSNVLGSENPAAPRPSEVAWHDEAPEGKLDLLVSADFRMTSTTLLSDVVLPAATWYEKHDLSSTDMHPFVHAFSPAIDPPWEARTDFETFHAIAQRLSELSKKHLGTRQDLVSVPLQHDTPGETPRDPYDTTPVFQVVERDYTAIADKLASVGPLADTLGFTVKNVTYRLEEQVAALARSNGVMSSGAGAGRPSIATDQHLAEAILRFSGTSNGALAVQGFRTLEERVGKQLHDLAEGSEEKRISFADTQAAPVPVITSPEWSGSETGGRRYAPFTVNIERLKPFHTLTGRMHFYLDHDWMTDVGEALPTYRPPLDMQRLFGEPALGSDGQLQITVRYLTPHSKWSIHSEYQDNLFMLSLSRGGPTVWMSPQDAGAIDVHDNDWVEATNANGVLVARAIVSHRMPQGVVYVHHAQERTIDVPKSEATGRRGGIHNSVTRLLVKPTHLIGGYAQLSYTFNYLGPTGNQRDMVSTIRKRSQEVTY</sequence>
<dbReference type="Proteomes" id="UP000589626">
    <property type="component" value="Unassembled WGS sequence"/>
</dbReference>
<keyword evidence="6" id="KW-0813">Transport</keyword>
<dbReference type="PANTHER" id="PTHR43105">
    <property type="entry name" value="RESPIRATORY NITRATE REDUCTASE"/>
    <property type="match status" value="1"/>
</dbReference>
<evidence type="ECO:0000256" key="11">
    <source>
        <dbReference type="ARBA" id="ARBA00022982"/>
    </source>
</evidence>
<evidence type="ECO:0000256" key="1">
    <source>
        <dbReference type="ARBA" id="ARBA00001942"/>
    </source>
</evidence>
<dbReference type="PANTHER" id="PTHR43105:SF2">
    <property type="entry name" value="RESPIRATORY NITRATE REDUCTASE 2 ALPHA CHAIN"/>
    <property type="match status" value="1"/>
</dbReference>
<dbReference type="CDD" id="cd02750">
    <property type="entry name" value="MopB_Nitrate-R-NarG-like"/>
    <property type="match status" value="1"/>
</dbReference>
<dbReference type="PROSITE" id="PS00551">
    <property type="entry name" value="MOLYBDOPTERIN_PROK_1"/>
    <property type="match status" value="1"/>
</dbReference>
<keyword evidence="20" id="KW-1185">Reference proteome</keyword>
<dbReference type="EC" id="1.7.5.1" evidence="5"/>
<reference evidence="19 20" key="1">
    <citation type="submission" date="2020-08" db="EMBL/GenBank/DDBJ databases">
        <title>Sequencing the genomes of 1000 actinobacteria strains.</title>
        <authorList>
            <person name="Klenk H.-P."/>
        </authorList>
    </citation>
    <scope>NUCLEOTIDE SEQUENCE [LARGE SCALE GENOMIC DNA]</scope>
    <source>
        <strain evidence="19 20">DSM 105498</strain>
    </source>
</reference>
<evidence type="ECO:0000256" key="6">
    <source>
        <dbReference type="ARBA" id="ARBA00022448"/>
    </source>
</evidence>
<comment type="cofactor">
    <cofactor evidence="2">
        <name>[4Fe-4S] cluster</name>
        <dbReference type="ChEBI" id="CHEBI:49883"/>
    </cofactor>
</comment>
<dbReference type="PROSITE" id="PS00490">
    <property type="entry name" value="MOLYBDOPTERIN_PROK_2"/>
    <property type="match status" value="1"/>
</dbReference>
<evidence type="ECO:0000256" key="13">
    <source>
        <dbReference type="ARBA" id="ARBA00023004"/>
    </source>
</evidence>
<dbReference type="CDD" id="cd02776">
    <property type="entry name" value="MopB_CT_Nitrate-R-NarG-like"/>
    <property type="match status" value="1"/>
</dbReference>
<evidence type="ECO:0000256" key="17">
    <source>
        <dbReference type="ARBA" id="ARBA00048294"/>
    </source>
</evidence>
<evidence type="ECO:0000256" key="12">
    <source>
        <dbReference type="ARBA" id="ARBA00023002"/>
    </source>
</evidence>
<keyword evidence="12 19" id="KW-0560">Oxidoreductase</keyword>
<protein>
    <recommendedName>
        <fullName evidence="5">nitrate reductase (quinone)</fullName>
        <ecNumber evidence="5">1.7.5.1</ecNumber>
    </recommendedName>
</protein>
<dbReference type="InterPro" id="IPR006963">
    <property type="entry name" value="Mopterin_OxRdtase_4Fe-4S_dom"/>
</dbReference>